<dbReference type="InterPro" id="IPR036514">
    <property type="entry name" value="SGNH_hydro_sf"/>
</dbReference>
<dbReference type="VEuPathDB" id="FungiDB:ASPBRDRAFT_52293"/>
<sequence length="307" mass="34285">MNIDKTSVVTVTVTVGGNDVGFADIITHCILRRLPWSLTSSDNYYCARYKEAARDLMTDPSDKGLQAQLSQIYRDILAQADSNQHVYLYLVGYPKFSNAQTTYCNRVNFKYWGVNPADPYTTLSMSVRQELNDLVEDMNQVIQNAITDANTRRRSTDIAYADVDAHLEGHRWCEDGVKEPDVRNLTTLFFLSGWQASSDNQGDYTSGRQRQTTLPLPDGHSYNTTLVGAKSDPVDVYWCEVAATVVNDPDGALAQMVAHANSEVADGSYTAQDIGWLNPTGQIKTFHSRSARLALYRDAILDLMQDD</sequence>
<dbReference type="OMA" id="WIQSFAS"/>
<dbReference type="AlphaFoldDB" id="A0A1L9UR36"/>
<accession>A0A1L9UR36</accession>
<name>A0A1L9UR36_ASPBC</name>
<dbReference type="STRING" id="767769.A0A1L9UR36"/>
<dbReference type="GO" id="GO:0016788">
    <property type="term" value="F:hydrolase activity, acting on ester bonds"/>
    <property type="evidence" value="ECO:0007669"/>
    <property type="project" value="InterPro"/>
</dbReference>
<proteinExistence type="predicted"/>
<keyword evidence="2" id="KW-1185">Reference proteome</keyword>
<dbReference type="InterPro" id="IPR037460">
    <property type="entry name" value="SEST-like"/>
</dbReference>
<dbReference type="GO" id="GO:0006629">
    <property type="term" value="P:lipid metabolic process"/>
    <property type="evidence" value="ECO:0007669"/>
    <property type="project" value="TreeGrafter"/>
</dbReference>
<dbReference type="GeneID" id="93579361"/>
<dbReference type="Gene3D" id="3.40.50.1110">
    <property type="entry name" value="SGNH hydrolase"/>
    <property type="match status" value="1"/>
</dbReference>
<dbReference type="Proteomes" id="UP000184499">
    <property type="component" value="Unassembled WGS sequence"/>
</dbReference>
<dbReference type="PANTHER" id="PTHR37981">
    <property type="entry name" value="LIPASE 2"/>
    <property type="match status" value="1"/>
</dbReference>
<gene>
    <name evidence="1" type="ORF">ASPBRDRAFT_52293</name>
</gene>
<dbReference type="SUPFAM" id="SSF52266">
    <property type="entry name" value="SGNH hydrolase"/>
    <property type="match status" value="1"/>
</dbReference>
<dbReference type="RefSeq" id="XP_067481369.1">
    <property type="nucleotide sequence ID" value="XM_067626873.1"/>
</dbReference>
<protein>
    <recommendedName>
        <fullName evidence="3">SGNH hydrolase-type esterase domain-containing protein</fullName>
    </recommendedName>
</protein>
<reference evidence="2" key="1">
    <citation type="journal article" date="2017" name="Genome Biol.">
        <title>Comparative genomics reveals high biological diversity and specific adaptations in the industrially and medically important fungal genus Aspergillus.</title>
        <authorList>
            <person name="de Vries R.P."/>
            <person name="Riley R."/>
            <person name="Wiebenga A."/>
            <person name="Aguilar-Osorio G."/>
            <person name="Amillis S."/>
            <person name="Uchima C.A."/>
            <person name="Anderluh G."/>
            <person name="Asadollahi M."/>
            <person name="Askin M."/>
            <person name="Barry K."/>
            <person name="Battaglia E."/>
            <person name="Bayram O."/>
            <person name="Benocci T."/>
            <person name="Braus-Stromeyer S.A."/>
            <person name="Caldana C."/>
            <person name="Canovas D."/>
            <person name="Cerqueira G.C."/>
            <person name="Chen F."/>
            <person name="Chen W."/>
            <person name="Choi C."/>
            <person name="Clum A."/>
            <person name="Dos Santos R.A."/>
            <person name="Damasio A.R."/>
            <person name="Diallinas G."/>
            <person name="Emri T."/>
            <person name="Fekete E."/>
            <person name="Flipphi M."/>
            <person name="Freyberg S."/>
            <person name="Gallo A."/>
            <person name="Gournas C."/>
            <person name="Habgood R."/>
            <person name="Hainaut M."/>
            <person name="Harispe M.L."/>
            <person name="Henrissat B."/>
            <person name="Hilden K.S."/>
            <person name="Hope R."/>
            <person name="Hossain A."/>
            <person name="Karabika E."/>
            <person name="Karaffa L."/>
            <person name="Karanyi Z."/>
            <person name="Krasevec N."/>
            <person name="Kuo A."/>
            <person name="Kusch H."/>
            <person name="LaButti K."/>
            <person name="Lagendijk E.L."/>
            <person name="Lapidus A."/>
            <person name="Levasseur A."/>
            <person name="Lindquist E."/>
            <person name="Lipzen A."/>
            <person name="Logrieco A.F."/>
            <person name="MacCabe A."/>
            <person name="Maekelae M.R."/>
            <person name="Malavazi I."/>
            <person name="Melin P."/>
            <person name="Meyer V."/>
            <person name="Mielnichuk N."/>
            <person name="Miskei M."/>
            <person name="Molnar A.P."/>
            <person name="Mule G."/>
            <person name="Ngan C.Y."/>
            <person name="Orejas M."/>
            <person name="Orosz E."/>
            <person name="Ouedraogo J.P."/>
            <person name="Overkamp K.M."/>
            <person name="Park H.-S."/>
            <person name="Perrone G."/>
            <person name="Piumi F."/>
            <person name="Punt P.J."/>
            <person name="Ram A.F."/>
            <person name="Ramon A."/>
            <person name="Rauscher S."/>
            <person name="Record E."/>
            <person name="Riano-Pachon D.M."/>
            <person name="Robert V."/>
            <person name="Roehrig J."/>
            <person name="Ruller R."/>
            <person name="Salamov A."/>
            <person name="Salih N.S."/>
            <person name="Samson R.A."/>
            <person name="Sandor E."/>
            <person name="Sanguinetti M."/>
            <person name="Schuetze T."/>
            <person name="Sepcic K."/>
            <person name="Shelest E."/>
            <person name="Sherlock G."/>
            <person name="Sophianopoulou V."/>
            <person name="Squina F.M."/>
            <person name="Sun H."/>
            <person name="Susca A."/>
            <person name="Todd R.B."/>
            <person name="Tsang A."/>
            <person name="Unkles S.E."/>
            <person name="van de Wiele N."/>
            <person name="van Rossen-Uffink D."/>
            <person name="Oliveira J.V."/>
            <person name="Vesth T.C."/>
            <person name="Visser J."/>
            <person name="Yu J.-H."/>
            <person name="Zhou M."/>
            <person name="Andersen M.R."/>
            <person name="Archer D.B."/>
            <person name="Baker S.E."/>
            <person name="Benoit I."/>
            <person name="Brakhage A.A."/>
            <person name="Braus G.H."/>
            <person name="Fischer R."/>
            <person name="Frisvad J.C."/>
            <person name="Goldman G.H."/>
            <person name="Houbraken J."/>
            <person name="Oakley B."/>
            <person name="Pocsi I."/>
            <person name="Scazzocchio C."/>
            <person name="Seiboth B."/>
            <person name="vanKuyk P.A."/>
            <person name="Wortman J."/>
            <person name="Dyer P.S."/>
            <person name="Grigoriev I.V."/>
        </authorList>
    </citation>
    <scope>NUCLEOTIDE SEQUENCE [LARGE SCALE GENOMIC DNA]</scope>
    <source>
        <strain evidence="2">CBS 101740 / IMI 381727 / IBT 21946</strain>
    </source>
</reference>
<organism evidence="1 2">
    <name type="scientific">Aspergillus brasiliensis (strain CBS 101740 / IMI 381727 / IBT 21946)</name>
    <dbReference type="NCBI Taxonomy" id="767769"/>
    <lineage>
        <taxon>Eukaryota</taxon>
        <taxon>Fungi</taxon>
        <taxon>Dikarya</taxon>
        <taxon>Ascomycota</taxon>
        <taxon>Pezizomycotina</taxon>
        <taxon>Eurotiomycetes</taxon>
        <taxon>Eurotiomycetidae</taxon>
        <taxon>Eurotiales</taxon>
        <taxon>Aspergillaceae</taxon>
        <taxon>Aspergillus</taxon>
        <taxon>Aspergillus subgen. Circumdati</taxon>
    </lineage>
</organism>
<evidence type="ECO:0000313" key="1">
    <source>
        <dbReference type="EMBL" id="OJJ74121.1"/>
    </source>
</evidence>
<dbReference type="OrthoDB" id="4503250at2759"/>
<evidence type="ECO:0000313" key="2">
    <source>
        <dbReference type="Proteomes" id="UP000184499"/>
    </source>
</evidence>
<evidence type="ECO:0008006" key="3">
    <source>
        <dbReference type="Google" id="ProtNLM"/>
    </source>
</evidence>
<dbReference type="PANTHER" id="PTHR37981:SF1">
    <property type="entry name" value="SGNH HYDROLASE-TYPE ESTERASE DOMAIN-CONTAINING PROTEIN"/>
    <property type="match status" value="1"/>
</dbReference>
<dbReference type="EMBL" id="KV878681">
    <property type="protein sequence ID" value="OJJ74121.1"/>
    <property type="molecule type" value="Genomic_DNA"/>
</dbReference>